<keyword evidence="1" id="KW-1133">Transmembrane helix</keyword>
<organism evidence="2 3">
    <name type="scientific">Bacillus thuringiensis</name>
    <dbReference type="NCBI Taxonomy" id="1428"/>
    <lineage>
        <taxon>Bacteria</taxon>
        <taxon>Bacillati</taxon>
        <taxon>Bacillota</taxon>
        <taxon>Bacilli</taxon>
        <taxon>Bacillales</taxon>
        <taxon>Bacillaceae</taxon>
        <taxon>Bacillus</taxon>
        <taxon>Bacillus cereus group</taxon>
    </lineage>
</organism>
<protein>
    <submittedName>
        <fullName evidence="2">Carbamoyl-phosphate synthase</fullName>
    </submittedName>
</protein>
<dbReference type="InterPro" id="IPR016024">
    <property type="entry name" value="ARM-type_fold"/>
</dbReference>
<reference evidence="2 3" key="1">
    <citation type="submission" date="2017-09" db="EMBL/GenBank/DDBJ databases">
        <title>Large-scale bioinformatics analysis of Bacillus genomes uncovers conserved roles of natural products in bacterial physiology.</title>
        <authorList>
            <consortium name="Agbiome Team Llc"/>
            <person name="Bleich R.M."/>
            <person name="Grubbs K.J."/>
            <person name="Santa Maria K.C."/>
            <person name="Allen S.E."/>
            <person name="Farag S."/>
            <person name="Shank E.A."/>
            <person name="Bowers A."/>
        </authorList>
    </citation>
    <scope>NUCLEOTIDE SEQUENCE [LARGE SCALE GENOMIC DNA]</scope>
    <source>
        <strain evidence="2 3">AFS058004</strain>
    </source>
</reference>
<feature type="transmembrane region" description="Helical" evidence="1">
    <location>
        <begin position="278"/>
        <end position="298"/>
    </location>
</feature>
<feature type="transmembrane region" description="Helical" evidence="1">
    <location>
        <begin position="355"/>
        <end position="381"/>
    </location>
</feature>
<dbReference type="SUPFAM" id="SSF48371">
    <property type="entry name" value="ARM repeat"/>
    <property type="match status" value="1"/>
</dbReference>
<keyword evidence="1" id="KW-0812">Transmembrane</keyword>
<proteinExistence type="predicted"/>
<dbReference type="RefSeq" id="WP_098866510.1">
    <property type="nucleotide sequence ID" value="NZ_NUFN01000007.1"/>
</dbReference>
<feature type="transmembrane region" description="Helical" evidence="1">
    <location>
        <begin position="393"/>
        <end position="414"/>
    </location>
</feature>
<name>A0A9X7C253_BACTU</name>
<dbReference type="EMBL" id="NUFN01000007">
    <property type="protein sequence ID" value="PGH85766.1"/>
    <property type="molecule type" value="Genomic_DNA"/>
</dbReference>
<feature type="transmembrane region" description="Helical" evidence="1">
    <location>
        <begin position="310"/>
        <end position="335"/>
    </location>
</feature>
<sequence>MADGSVHIETGLDTGDVRAQVERLNRELDQIGRDMNRIMRRMSSEYNEGFDSMGRYSRRVYRGTSEEAQRMYSEMASANRQQSIAMRGIKDQMISAQYQYFKLAQASQTYTGTTREFLAEVERVGKAQKAANDAEINANRLKMMSMLQTIGYMQNMTTQATRITENYNRMANPIYRINNAGLAAANSLNRLANAGNASVLALKMLGPTASMKDLLNMQMMITQGLLRMQMVALMAAASCVVLYSSLHNANMEMNPKYAEAYNNMIEKLTKALEPMRDAFAAVMIPVYNFVSAMADLIIKFNEAHPVLAKFIQGTMMLIPLLTLILSPLAIGIGLWNGMLAAWSSIWMLIGPLITGLAAMSATVWLVAAAISGLVVGFTYLWKTNEKFRSVITESIGAVTAFGQVIVALGKYLFWTAVDGDYLNDWITHLPVGFQNAAELIGRDVASIREKIAQLVEAVRLALGGDTSQLGQIFSTIMPTLIGLLVGGLPGLLLSASRFLPTIVEGINTHLPMITSTITNIMTTMVDLITTYLPQFVIQGIEILSKVIEGIVQVLPIVVTTLVDAATTMINTFVNIIGTLLPIVLDAGIKILMAVIDGIVKNLPKMIDAALKVMDSLIHTIVKLLPQMIDAGIKIVMALIDGIIKILPQFIQTAVLLITKLCDMLLQNLPKLIDAGMKILMAVINGIIKILPKLIEAGIQIIVKLVETLIQNLPKLIESGGKIVNAVIQGIIKILPKLIETGLKLILEIVKAIIQNLPKILAAGIKIVQELIKGIVSLVGQLGSTITNSVVGTMTKKLDDAKKTFFNAGKGLMEQMKKGLEAMKGKVLDTMSSIAGKVRDFLPFSPAKTGPLSDLDHLDFGGPISDSIKLAFPKIRGLMNDLLVLPDVNMNNPGESIQGIGKELLFNAPRMMNNTISDKMIAGSHSEPSKPMVVDVTFEMDGEQLARHSQRFIDINQGDRASLKIYAKGGRRP</sequence>
<feature type="transmembrane region" description="Helical" evidence="1">
    <location>
        <begin position="225"/>
        <end position="246"/>
    </location>
</feature>
<gene>
    <name evidence="2" type="ORF">CN899_07960</name>
</gene>
<dbReference type="Proteomes" id="UP000222944">
    <property type="component" value="Unassembled WGS sequence"/>
</dbReference>
<keyword evidence="1" id="KW-0472">Membrane</keyword>
<accession>A0A9X7C253</accession>
<evidence type="ECO:0000313" key="3">
    <source>
        <dbReference type="Proteomes" id="UP000222944"/>
    </source>
</evidence>
<evidence type="ECO:0000313" key="2">
    <source>
        <dbReference type="EMBL" id="PGH85766.1"/>
    </source>
</evidence>
<feature type="transmembrane region" description="Helical" evidence="1">
    <location>
        <begin position="472"/>
        <end position="493"/>
    </location>
</feature>
<evidence type="ECO:0000256" key="1">
    <source>
        <dbReference type="SAM" id="Phobius"/>
    </source>
</evidence>
<comment type="caution">
    <text evidence="2">The sequence shown here is derived from an EMBL/GenBank/DDBJ whole genome shotgun (WGS) entry which is preliminary data.</text>
</comment>
<dbReference type="AlphaFoldDB" id="A0A9X7C253"/>